<reference evidence="4" key="1">
    <citation type="submission" date="2025-08" db="UniProtKB">
        <authorList>
            <consortium name="RefSeq"/>
        </authorList>
    </citation>
    <scope>IDENTIFICATION</scope>
    <source>
        <tissue evidence="4">Whole body</tissue>
    </source>
</reference>
<keyword evidence="3" id="KW-1185">Reference proteome</keyword>
<protein>
    <submittedName>
        <fullName evidence="4">Trichohyalin-like isoform X1</fullName>
    </submittedName>
</protein>
<dbReference type="GO" id="GO:0005879">
    <property type="term" value="C:axonemal microtubule"/>
    <property type="evidence" value="ECO:0007669"/>
    <property type="project" value="TreeGrafter"/>
</dbReference>
<dbReference type="PANTHER" id="PTHR28663">
    <property type="entry name" value="COILED-COIL DOMAIN-CONTAINING PROTEIN 173"/>
    <property type="match status" value="1"/>
</dbReference>
<keyword evidence="1" id="KW-0175">Coiled coil</keyword>
<feature type="region of interest" description="Disordered" evidence="2">
    <location>
        <begin position="482"/>
        <end position="545"/>
    </location>
</feature>
<sequence length="545" mass="65408">MPIAMTKDEWSRIERWAEGNREEQEVARRRDYVRYLNETSREMTKNWPNSLENVNKRNEELRRARIEAAERANSKFYKRYVKRKQEEQERLLHNARDTIFKNKDAPKLLLSAVIETVIQKERQEQIKFKQELQKQKQEQKKRDDDEIISKAKEWHELMAIRKKRRFEANKQHQGEILEQAHEVSERSRIEYESELNLQKIDNIKAEEQMDAIRQFETDFKAAEKARIWSDMQRSKNEAEQRQREKQARDDLDQRLLAVLTRARARTDHRRRLTEKQIQEERLQVLQKISESLESGDAARESEERRRLEAAVREKEAAAEARREADIRKQKQFKQQRIETRQQFLKEQEKSLQDFNTTRQWEIMNRFKNAELYEDFKEKLREEKARKVQQYREDIIKQWHERDEREARARAELRHFYGPRAEHELRVADQRLLAHARALADEARAHGRPERPLLRAVDRYCKMYRLYAMPDLPASMQEHFPHYAPEDRRDGLGHEKANSSKGLKYEQGADDYKRKGPANGLQARQTEEVSLPSLAQRAGGTNETTS</sequence>
<dbReference type="Proteomes" id="UP001652626">
    <property type="component" value="Chromosome 17"/>
</dbReference>
<dbReference type="OMA" id="PLCRQIN"/>
<proteinExistence type="predicted"/>
<organism evidence="3 4">
    <name type="scientific">Vanessa tameamea</name>
    <name type="common">Kamehameha butterfly</name>
    <dbReference type="NCBI Taxonomy" id="334116"/>
    <lineage>
        <taxon>Eukaryota</taxon>
        <taxon>Metazoa</taxon>
        <taxon>Ecdysozoa</taxon>
        <taxon>Arthropoda</taxon>
        <taxon>Hexapoda</taxon>
        <taxon>Insecta</taxon>
        <taxon>Pterygota</taxon>
        <taxon>Neoptera</taxon>
        <taxon>Endopterygota</taxon>
        <taxon>Lepidoptera</taxon>
        <taxon>Glossata</taxon>
        <taxon>Ditrysia</taxon>
        <taxon>Papilionoidea</taxon>
        <taxon>Nymphalidae</taxon>
        <taxon>Nymphalinae</taxon>
        <taxon>Vanessa</taxon>
    </lineage>
</organism>
<evidence type="ECO:0000313" key="3">
    <source>
        <dbReference type="Proteomes" id="UP001652626"/>
    </source>
</evidence>
<name>A0A8B8HTL0_VANTA</name>
<gene>
    <name evidence="4" type="primary">LOC113394784</name>
</gene>
<dbReference type="PANTHER" id="PTHR28663:SF1">
    <property type="entry name" value="CILIA- AND FLAGELLA- ASSOCIATED PROTEIN 210"/>
    <property type="match status" value="1"/>
</dbReference>
<evidence type="ECO:0000256" key="2">
    <source>
        <dbReference type="SAM" id="MobiDB-lite"/>
    </source>
</evidence>
<dbReference type="OrthoDB" id="331765at2759"/>
<accession>A0A8B8HTL0</accession>
<evidence type="ECO:0000313" key="4">
    <source>
        <dbReference type="RefSeq" id="XP_026487990.2"/>
    </source>
</evidence>
<dbReference type="RefSeq" id="XP_026487990.2">
    <property type="nucleotide sequence ID" value="XM_026632205.2"/>
</dbReference>
<evidence type="ECO:0000256" key="1">
    <source>
        <dbReference type="SAM" id="Coils"/>
    </source>
</evidence>
<dbReference type="InterPro" id="IPR039986">
    <property type="entry name" value="CFAP210"/>
</dbReference>
<dbReference type="AlphaFoldDB" id="A0A8B8HTL0"/>
<dbReference type="GeneID" id="113394784"/>
<feature type="coiled-coil region" evidence="1">
    <location>
        <begin position="297"/>
        <end position="327"/>
    </location>
</feature>
<feature type="compositionally biased region" description="Basic and acidic residues" evidence="2">
    <location>
        <begin position="482"/>
        <end position="497"/>
    </location>
</feature>